<organism evidence="1 3">
    <name type="scientific">Neomoorella thermoacetica</name>
    <name type="common">Clostridium thermoaceticum</name>
    <dbReference type="NCBI Taxonomy" id="1525"/>
    <lineage>
        <taxon>Bacteria</taxon>
        <taxon>Bacillati</taxon>
        <taxon>Bacillota</taxon>
        <taxon>Clostridia</taxon>
        <taxon>Neomoorellales</taxon>
        <taxon>Neomoorellaceae</taxon>
        <taxon>Neomoorella</taxon>
    </lineage>
</organism>
<dbReference type="EMBL" id="CP017019">
    <property type="protein sequence ID" value="AOQ24663.1"/>
    <property type="molecule type" value="Genomic_DNA"/>
</dbReference>
<reference evidence="1 3" key="1">
    <citation type="submission" date="2016-08" db="EMBL/GenBank/DDBJ databases">
        <title>Moorella thermoacetica DSM 103132.</title>
        <authorList>
            <person name="Jendresen C.B."/>
            <person name="Redl S.M."/>
            <person name="Jensen T.O."/>
            <person name="Nielsen A.T."/>
        </authorList>
    </citation>
    <scope>NUCLEOTIDE SEQUENCE [LARGE SCALE GENOMIC DNA]</scope>
    <source>
        <strain evidence="1 3">DSM 103132</strain>
    </source>
</reference>
<evidence type="ECO:0000313" key="4">
    <source>
        <dbReference type="Proteomes" id="UP000322283"/>
    </source>
</evidence>
<gene>
    <name evidence="1" type="ORF">Maut_02235</name>
    <name evidence="2" type="ORF">MTAT_20080</name>
</gene>
<dbReference type="AlphaFoldDB" id="A0AAC9HJ24"/>
<accession>A0AAC9HJ24</accession>
<sequence length="142" mass="15675">MTAMKSDAWDNLMALGDKIDVTREDVREAIKKVRKNKVFKAVLSTTVLPVDGIYVVVTWPPGEIPDIRSVSHYIGHPATRDIVESLGAVPAESKLFKGLEVGERAVCFPIQQGKSKRAENGFTVDQDVNLEDLSVRIITRLG</sequence>
<keyword evidence="4" id="KW-1185">Reference proteome</keyword>
<evidence type="ECO:0000313" key="2">
    <source>
        <dbReference type="EMBL" id="TYL12766.1"/>
    </source>
</evidence>
<proteinExistence type="predicted"/>
<dbReference type="Proteomes" id="UP000094598">
    <property type="component" value="Chromosome"/>
</dbReference>
<evidence type="ECO:0000313" key="3">
    <source>
        <dbReference type="Proteomes" id="UP000094598"/>
    </source>
</evidence>
<dbReference type="RefSeq" id="WP_069590429.1">
    <property type="nucleotide sequence ID" value="NZ_CP017019.1"/>
</dbReference>
<protein>
    <submittedName>
        <fullName evidence="1">Uncharacterized protein</fullName>
    </submittedName>
</protein>
<name>A0AAC9HJ24_NEOTH</name>
<reference evidence="2 4" key="2">
    <citation type="submission" date="2019-05" db="EMBL/GenBank/DDBJ databases">
        <title>Genome sequence of Moorella thermoacetica ATCC 33924.</title>
        <authorList>
            <person name="Poehlein A."/>
            <person name="Bengelsdorf F.R."/>
            <person name="Duerre P."/>
            <person name="Daniel R."/>
        </authorList>
    </citation>
    <scope>NUCLEOTIDE SEQUENCE [LARGE SCALE GENOMIC DNA]</scope>
    <source>
        <strain evidence="2 4">ATCC 33924</strain>
    </source>
</reference>
<evidence type="ECO:0000313" key="1">
    <source>
        <dbReference type="EMBL" id="AOQ24663.1"/>
    </source>
</evidence>
<dbReference type="Proteomes" id="UP000322283">
    <property type="component" value="Unassembled WGS sequence"/>
</dbReference>
<dbReference type="EMBL" id="VCDX01000006">
    <property type="protein sequence ID" value="TYL12766.1"/>
    <property type="molecule type" value="Genomic_DNA"/>
</dbReference>